<protein>
    <recommendedName>
        <fullName evidence="1">Type III restriction enzyme C-terminal endonuclease domain-containing protein</fullName>
    </recommendedName>
</protein>
<feature type="domain" description="Type III restriction enzyme C-terminal endonuclease" evidence="1">
    <location>
        <begin position="1"/>
        <end position="71"/>
    </location>
</feature>
<dbReference type="Pfam" id="PF19778">
    <property type="entry name" value="RE_endonuc"/>
    <property type="match status" value="1"/>
</dbReference>
<evidence type="ECO:0000313" key="2">
    <source>
        <dbReference type="EMBL" id="UPL17114.1"/>
    </source>
</evidence>
<dbReference type="Proteomes" id="UP000830631">
    <property type="component" value="Chromosome"/>
</dbReference>
<accession>A0ABY4IWQ5</accession>
<evidence type="ECO:0000313" key="3">
    <source>
        <dbReference type="Proteomes" id="UP000830631"/>
    </source>
</evidence>
<evidence type="ECO:0000259" key="1">
    <source>
        <dbReference type="Pfam" id="PF19778"/>
    </source>
</evidence>
<keyword evidence="3" id="KW-1185">Reference proteome</keyword>
<gene>
    <name evidence="2" type="ORF">KV397_04720</name>
</gene>
<organism evidence="2 3">
    <name type="scientific">Microbacterium aurugineum</name>
    <dbReference type="NCBI Taxonomy" id="2851642"/>
    <lineage>
        <taxon>Bacteria</taxon>
        <taxon>Bacillati</taxon>
        <taxon>Actinomycetota</taxon>
        <taxon>Actinomycetes</taxon>
        <taxon>Micrococcales</taxon>
        <taxon>Microbacteriaceae</taxon>
        <taxon>Microbacterium</taxon>
    </lineage>
</organism>
<sequence>MYDHFDYDSHVERNFAEQLENASDQVKLFAKLPRRFKVRTPVGAYSPDWAIVCDMDGADRLYLVRETKDKLSLISSIGTRP</sequence>
<dbReference type="EMBL" id="CP078078">
    <property type="protein sequence ID" value="UPL17114.1"/>
    <property type="molecule type" value="Genomic_DNA"/>
</dbReference>
<dbReference type="RefSeq" id="WP_261812283.1">
    <property type="nucleotide sequence ID" value="NZ_CP078078.1"/>
</dbReference>
<reference evidence="2 3" key="1">
    <citation type="submission" date="2021-06" db="EMBL/GenBank/DDBJ databases">
        <title>Genome-based taxonomic framework of Microbacterium strains isolated from marine environment, the description of four new species and reclassification of four preexisting species.</title>
        <authorList>
            <person name="Lee S.D."/>
            <person name="Kim S.-M."/>
            <person name="Byeon Y.-S."/>
            <person name="Yang H.L."/>
            <person name="Kim I.S."/>
        </authorList>
    </citation>
    <scope>NUCLEOTIDE SEQUENCE [LARGE SCALE GENOMIC DNA]</scope>
    <source>
        <strain evidence="2 3">KSW4-10</strain>
    </source>
</reference>
<dbReference type="InterPro" id="IPR045572">
    <property type="entry name" value="RE_endonuc_C"/>
</dbReference>
<name>A0ABY4IWQ5_9MICO</name>
<proteinExistence type="predicted"/>